<dbReference type="NCBIfam" id="TIGR00093">
    <property type="entry name" value="pseudouridine synthase"/>
    <property type="match status" value="1"/>
</dbReference>
<evidence type="ECO:0000256" key="1">
    <source>
        <dbReference type="ARBA" id="ARBA00008348"/>
    </source>
</evidence>
<comment type="caution">
    <text evidence="6">The sequence shown here is derived from an EMBL/GenBank/DDBJ whole genome shotgun (WGS) entry which is preliminary data.</text>
</comment>
<dbReference type="InterPro" id="IPR018496">
    <property type="entry name" value="PsdUridine_synth_RsuA/RluB_CS"/>
</dbReference>
<dbReference type="PANTHER" id="PTHR47683">
    <property type="entry name" value="PSEUDOURIDINE SYNTHASE FAMILY PROTEIN-RELATED"/>
    <property type="match status" value="1"/>
</dbReference>
<dbReference type="InterPro" id="IPR020103">
    <property type="entry name" value="PsdUridine_synth_cat_dom_sf"/>
</dbReference>
<organism evidence="6 7">
    <name type="scientific">Roseofilum casamattae BLCC-M143</name>
    <dbReference type="NCBI Taxonomy" id="3022442"/>
    <lineage>
        <taxon>Bacteria</taxon>
        <taxon>Bacillati</taxon>
        <taxon>Cyanobacteriota</taxon>
        <taxon>Cyanophyceae</taxon>
        <taxon>Desertifilales</taxon>
        <taxon>Desertifilaceae</taxon>
        <taxon>Roseofilum</taxon>
        <taxon>Roseofilum casamattae</taxon>
    </lineage>
</organism>
<feature type="domain" description="RNA-binding S4" evidence="5">
    <location>
        <begin position="18"/>
        <end position="77"/>
    </location>
</feature>
<keyword evidence="7" id="KW-1185">Reference proteome</keyword>
<keyword evidence="2 4" id="KW-0413">Isomerase</keyword>
<dbReference type="Pfam" id="PF00849">
    <property type="entry name" value="PseudoU_synth_2"/>
    <property type="match status" value="1"/>
</dbReference>
<dbReference type="PANTHER" id="PTHR47683:SF2">
    <property type="entry name" value="RNA-BINDING S4 DOMAIN-CONTAINING PROTEIN"/>
    <property type="match status" value="1"/>
</dbReference>
<dbReference type="RefSeq" id="WP_283758167.1">
    <property type="nucleotide sequence ID" value="NZ_JAQOSQ010000008.1"/>
</dbReference>
<evidence type="ECO:0000256" key="3">
    <source>
        <dbReference type="PROSITE-ProRule" id="PRU00182"/>
    </source>
</evidence>
<dbReference type="InterPro" id="IPR036986">
    <property type="entry name" value="S4_RNA-bd_sf"/>
</dbReference>
<keyword evidence="3" id="KW-0694">RNA-binding</keyword>
<dbReference type="SUPFAM" id="SSF55174">
    <property type="entry name" value="Alpha-L RNA-binding motif"/>
    <property type="match status" value="1"/>
</dbReference>
<evidence type="ECO:0000256" key="4">
    <source>
        <dbReference type="RuleBase" id="RU003887"/>
    </source>
</evidence>
<evidence type="ECO:0000313" key="7">
    <source>
        <dbReference type="Proteomes" id="UP001232992"/>
    </source>
</evidence>
<name>A0ABT7BWF0_9CYAN</name>
<dbReference type="InterPro" id="IPR050343">
    <property type="entry name" value="RsuA_PseudoU_synthase"/>
</dbReference>
<dbReference type="Gene3D" id="3.10.290.10">
    <property type="entry name" value="RNA-binding S4 domain"/>
    <property type="match status" value="1"/>
</dbReference>
<dbReference type="SMART" id="SM00363">
    <property type="entry name" value="S4"/>
    <property type="match status" value="1"/>
</dbReference>
<dbReference type="InterPro" id="IPR002942">
    <property type="entry name" value="S4_RNA-bd"/>
</dbReference>
<dbReference type="PROSITE" id="PS01149">
    <property type="entry name" value="PSI_RSU"/>
    <property type="match status" value="1"/>
</dbReference>
<proteinExistence type="inferred from homology"/>
<dbReference type="Pfam" id="PF01479">
    <property type="entry name" value="S4"/>
    <property type="match status" value="1"/>
</dbReference>
<dbReference type="EMBL" id="JAQOSQ010000008">
    <property type="protein sequence ID" value="MDJ1183513.1"/>
    <property type="molecule type" value="Genomic_DNA"/>
</dbReference>
<gene>
    <name evidence="6" type="ORF">PMH09_09900</name>
</gene>
<dbReference type="Gene3D" id="3.30.70.580">
    <property type="entry name" value="Pseudouridine synthase I, catalytic domain, N-terminal subdomain"/>
    <property type="match status" value="1"/>
</dbReference>
<comment type="similarity">
    <text evidence="1 4">Belongs to the pseudouridine synthase RsuA family.</text>
</comment>
<dbReference type="EC" id="5.4.99.-" evidence="4"/>
<dbReference type="CDD" id="cd00165">
    <property type="entry name" value="S4"/>
    <property type="match status" value="1"/>
</dbReference>
<evidence type="ECO:0000256" key="2">
    <source>
        <dbReference type="ARBA" id="ARBA00023235"/>
    </source>
</evidence>
<reference evidence="6 7" key="1">
    <citation type="submission" date="2023-01" db="EMBL/GenBank/DDBJ databases">
        <title>Novel diversity within Roseofilum (Cyanobacteria; Desertifilaceae) from marine benthic mats with descriptions of four novel species.</title>
        <authorList>
            <person name="Wang Y."/>
            <person name="Berthold D.E."/>
            <person name="Hu J."/>
            <person name="Lefler F.W."/>
            <person name="Laughinghouse H.D. IV."/>
        </authorList>
    </citation>
    <scope>NUCLEOTIDE SEQUENCE [LARGE SCALE GENOMIC DNA]</scope>
    <source>
        <strain evidence="6 7">BLCC-M143</strain>
    </source>
</reference>
<dbReference type="InterPro" id="IPR006145">
    <property type="entry name" value="PsdUridine_synth_RsuA/RluA"/>
</dbReference>
<protein>
    <recommendedName>
        <fullName evidence="4">Pseudouridine synthase</fullName>
        <ecNumber evidence="4">5.4.99.-</ecNumber>
    </recommendedName>
</protein>
<dbReference type="PROSITE" id="PS50889">
    <property type="entry name" value="S4"/>
    <property type="match status" value="1"/>
</dbReference>
<evidence type="ECO:0000313" key="6">
    <source>
        <dbReference type="EMBL" id="MDJ1183513.1"/>
    </source>
</evidence>
<dbReference type="Gene3D" id="3.30.70.1560">
    <property type="entry name" value="Alpha-L RNA-binding motif"/>
    <property type="match status" value="1"/>
</dbReference>
<sequence length="269" mass="30448">MNSSTTIKGDLSPAVHEERLQKILARWGVASRRRAEILIQQGRVRINGRVVDRPGQKANPDRDRIEVDGNLLQPQQQPQPLYLLLHKPLGTISTCHDPQHRRTVLDLLPPELRAATGLHPVGRLDAQSTGALLLTNDGDLTFQLTHPRHGIPKTYHVWIEGTPNDPVLHHWRTGVYYEGIKTLPARVKRIQTNRKHQTLLEIILHEGRNRQIRKVAETLGFPVVRLHRIAIGPIQVHPLSAGQYRSLRPYELERLKENCGRNNIGGEGA</sequence>
<dbReference type="InterPro" id="IPR000748">
    <property type="entry name" value="PsdUridine_synth_RsuA/RluB/E/F"/>
</dbReference>
<dbReference type="CDD" id="cd02870">
    <property type="entry name" value="PseudoU_synth_RsuA_like"/>
    <property type="match status" value="1"/>
</dbReference>
<dbReference type="Proteomes" id="UP001232992">
    <property type="component" value="Unassembled WGS sequence"/>
</dbReference>
<accession>A0ABT7BWF0</accession>
<dbReference type="SUPFAM" id="SSF55120">
    <property type="entry name" value="Pseudouridine synthase"/>
    <property type="match status" value="1"/>
</dbReference>
<dbReference type="InterPro" id="IPR020094">
    <property type="entry name" value="TruA/RsuA/RluB/E/F_N"/>
</dbReference>
<evidence type="ECO:0000259" key="5">
    <source>
        <dbReference type="SMART" id="SM00363"/>
    </source>
</evidence>
<dbReference type="InterPro" id="IPR042092">
    <property type="entry name" value="PsdUridine_s_RsuA/RluB/E/F_cat"/>
</dbReference>